<keyword evidence="1" id="KW-0812">Transmembrane</keyword>
<keyword evidence="3" id="KW-1185">Reference proteome</keyword>
<dbReference type="EMBL" id="CP078076">
    <property type="protein sequence ID" value="UPL11948.1"/>
    <property type="molecule type" value="Genomic_DNA"/>
</dbReference>
<reference evidence="2 3" key="1">
    <citation type="submission" date="2021-06" db="EMBL/GenBank/DDBJ databases">
        <title>Genome-based taxonomic framework of Microbacterium strains isolated from marine environment, the description of four new species and reclassification of four preexisting species.</title>
        <authorList>
            <person name="Lee S.D."/>
            <person name="Kim S.-M."/>
            <person name="Byeon Y.-S."/>
            <person name="Yang H.L."/>
            <person name="Kim I.S."/>
        </authorList>
    </citation>
    <scope>NUCLEOTIDE SEQUENCE [LARGE SCALE GENOMIC DNA]</scope>
    <source>
        <strain evidence="2 3">SSW1-51</strain>
    </source>
</reference>
<evidence type="ECO:0000313" key="2">
    <source>
        <dbReference type="EMBL" id="UPL11948.1"/>
    </source>
</evidence>
<evidence type="ECO:0000256" key="1">
    <source>
        <dbReference type="SAM" id="Phobius"/>
    </source>
</evidence>
<gene>
    <name evidence="2" type="ORF">KV394_12860</name>
</gene>
<name>A0ABY4IK24_9MICO</name>
<evidence type="ECO:0000313" key="3">
    <source>
        <dbReference type="Proteomes" id="UP000831467"/>
    </source>
</evidence>
<keyword evidence="1" id="KW-0472">Membrane</keyword>
<protein>
    <recommendedName>
        <fullName evidence="4">DUF732 domain-containing protein</fullName>
    </recommendedName>
</protein>
<evidence type="ECO:0008006" key="4">
    <source>
        <dbReference type="Google" id="ProtNLM"/>
    </source>
</evidence>
<feature type="transmembrane region" description="Helical" evidence="1">
    <location>
        <begin position="121"/>
        <end position="144"/>
    </location>
</feature>
<keyword evidence="1" id="KW-1133">Transmembrane helix</keyword>
<sequence length="279" mass="29540">MPLSYEEFRSSLLSDEGLQALGLPLTAAEAQRVQADDQASRSWYDYWLTVSGQATPPAATVAATMPLGGHDLPTSAPTAYPAAYGATTEAYATGAAPFATPPLDPNAPPADGTGRTSRAGLWIALSIVGALLLIAAIVTVYAVVTARHWTKVDVPEKPETFHSEEYETGAYLVADDGVSPCYVDQDWTDCIAAMEAQYAGACAGVELVPTAADLCAQHRAEIDRMIAEDVDGTYVASLGDFGHLTRTPETATRQVSNDDYEPAVTHEAVCYLGFLGECE</sequence>
<proteinExistence type="predicted"/>
<dbReference type="Proteomes" id="UP000831467">
    <property type="component" value="Chromosome"/>
</dbReference>
<dbReference type="RefSeq" id="WP_247981604.1">
    <property type="nucleotide sequence ID" value="NZ_CP078076.1"/>
</dbReference>
<accession>A0ABY4IK24</accession>
<organism evidence="2 3">
    <name type="scientific">Microbacterium sufflavum</name>
    <dbReference type="NCBI Taxonomy" id="2851649"/>
    <lineage>
        <taxon>Bacteria</taxon>
        <taxon>Bacillati</taxon>
        <taxon>Actinomycetota</taxon>
        <taxon>Actinomycetes</taxon>
        <taxon>Micrococcales</taxon>
        <taxon>Microbacteriaceae</taxon>
        <taxon>Microbacterium</taxon>
    </lineage>
</organism>